<dbReference type="PROSITE" id="PS50994">
    <property type="entry name" value="INTEGRASE"/>
    <property type="match status" value="1"/>
</dbReference>
<dbReference type="Gene3D" id="3.30.420.10">
    <property type="entry name" value="Ribonuclease H-like superfamily/Ribonuclease H"/>
    <property type="match status" value="1"/>
</dbReference>
<keyword evidence="16" id="KW-1185">Reference proteome</keyword>
<keyword evidence="11" id="KW-0511">Multifunctional enzyme</keyword>
<dbReference type="SUPFAM" id="SSF54160">
    <property type="entry name" value="Chromo domain-like"/>
    <property type="match status" value="1"/>
</dbReference>
<evidence type="ECO:0000259" key="14">
    <source>
        <dbReference type="PROSITE" id="PS50994"/>
    </source>
</evidence>
<organism evidence="15 16">
    <name type="scientific">Corchorus capsularis</name>
    <name type="common">Jute</name>
    <dbReference type="NCBI Taxonomy" id="210143"/>
    <lineage>
        <taxon>Eukaryota</taxon>
        <taxon>Viridiplantae</taxon>
        <taxon>Streptophyta</taxon>
        <taxon>Embryophyta</taxon>
        <taxon>Tracheophyta</taxon>
        <taxon>Spermatophyta</taxon>
        <taxon>Magnoliopsida</taxon>
        <taxon>eudicotyledons</taxon>
        <taxon>Gunneridae</taxon>
        <taxon>Pentapetalae</taxon>
        <taxon>rosids</taxon>
        <taxon>malvids</taxon>
        <taxon>Malvales</taxon>
        <taxon>Malvaceae</taxon>
        <taxon>Grewioideae</taxon>
        <taxon>Apeibeae</taxon>
        <taxon>Corchorus</taxon>
    </lineage>
</organism>
<dbReference type="Gene3D" id="3.30.70.270">
    <property type="match status" value="1"/>
</dbReference>
<keyword evidence="9" id="KW-0238">DNA-binding</keyword>
<sequence length="823" mass="94274">MSGRGRGRGNQLNNELAEIRREIDDLTRAVQALQRQEPVETQMEIPEGDHKSFEILDLEDNNHFHETGIIIQAARGGLNVDCWIDEIDYENIFHEAGIANQVEREPVYDEYDEEEDSNLFICVGEDSDLFVCEGENSDFVFYEGFVCEGEGSDFVGNGKSMENTVLIEVVCDIVQTYFSWLVDHDMNQKKKPNKKCFCKKNTKDTLHKLAPKKIIKAGEILGNNAKEKLILVDPYIYRKYTKIDLKSGYHQIRIRSGDEWKIALKTPDGLFEWLVMPFGQSNAPSTFMRVMTELVCREKGAIAEWPEPKSVKKKGEFEWTHAARKAFERVKALSTEAPILALPDFEKLFVIECDASHTRIGVVLSQEGRLVEFFSEKLTDSSRHEFNFTLKYKSGESNTVADALSRKTLFLSVLSIQITGFEELKQQYPTDPYFSKVLVDLQDSPQAGNLPFKLYEGYLFKGNQLCILEGSLREQIIKELHGNGLGGHFGRDKTMAMVADRYFLPRRHRDVVRFVKRCPACLLGKGGVQNTGLYTPLLEPDVPLIHLIVRLHGVPTSIVSDRDVKFMGHFWRTLRRKFGTELKYSSTCHPQTDRQTEVVNRSLGNLLRCLVRNNPKTWDSIIPQAEFAYNNSVNRSIKKTPFEAAYRLKPQHVLDLVPLPQEAREFEEGNQVLVYLRKERFPKGTYHKLKNRKFGPCKVLKKISSNAYVIELPSDLQISPVFNVSDLYTFDGIDDGTVFSIEEQAQQLPAAKSDVIEDVLDVKEVRSRRGNMYKSFLVKWLGKLATESTWIAEEELKRVDPEIYEEFIKAYSSEPSLFQTRGE</sequence>
<dbReference type="GO" id="GO:0003677">
    <property type="term" value="F:DNA binding"/>
    <property type="evidence" value="ECO:0007669"/>
    <property type="project" value="UniProtKB-KW"/>
</dbReference>
<keyword evidence="8" id="KW-0808">Transferase</keyword>
<keyword evidence="8" id="KW-0548">Nucleotidyltransferase</keyword>
<evidence type="ECO:0000256" key="1">
    <source>
        <dbReference type="ARBA" id="ARBA00022670"/>
    </source>
</evidence>
<dbReference type="PROSITE" id="PS50013">
    <property type="entry name" value="CHROMO_2"/>
    <property type="match status" value="1"/>
</dbReference>
<keyword evidence="8" id="KW-0239">DNA-directed DNA polymerase</keyword>
<dbReference type="Gene3D" id="1.10.340.70">
    <property type="match status" value="1"/>
</dbReference>
<keyword evidence="6" id="KW-0229">DNA integration</keyword>
<dbReference type="Gramene" id="OMO99805">
    <property type="protein sequence ID" value="OMO99805"/>
    <property type="gene ID" value="CCACVL1_03618"/>
</dbReference>
<dbReference type="InterPro" id="IPR012337">
    <property type="entry name" value="RNaseH-like_sf"/>
</dbReference>
<dbReference type="SUPFAM" id="SSF53098">
    <property type="entry name" value="Ribonuclease H-like"/>
    <property type="match status" value="1"/>
</dbReference>
<dbReference type="GO" id="GO:0003887">
    <property type="term" value="F:DNA-directed DNA polymerase activity"/>
    <property type="evidence" value="ECO:0007669"/>
    <property type="project" value="UniProtKB-KW"/>
</dbReference>
<dbReference type="OrthoDB" id="1938712at2759"/>
<accession>A0A1R3JYB1</accession>
<dbReference type="GO" id="GO:0006508">
    <property type="term" value="P:proteolysis"/>
    <property type="evidence" value="ECO:0007669"/>
    <property type="project" value="UniProtKB-KW"/>
</dbReference>
<feature type="domain" description="Integrase catalytic" evidence="14">
    <location>
        <begin position="544"/>
        <end position="649"/>
    </location>
</feature>
<evidence type="ECO:0000256" key="7">
    <source>
        <dbReference type="ARBA" id="ARBA00022918"/>
    </source>
</evidence>
<keyword evidence="3" id="KW-0064">Aspartyl protease</keyword>
<evidence type="ECO:0000256" key="11">
    <source>
        <dbReference type="ARBA" id="ARBA00023268"/>
    </source>
</evidence>
<dbReference type="SUPFAM" id="SSF56672">
    <property type="entry name" value="DNA/RNA polymerases"/>
    <property type="match status" value="1"/>
</dbReference>
<keyword evidence="1" id="KW-0645">Protease</keyword>
<evidence type="ECO:0000256" key="6">
    <source>
        <dbReference type="ARBA" id="ARBA00022908"/>
    </source>
</evidence>
<gene>
    <name evidence="15" type="ORF">CCACVL1_03618</name>
</gene>
<evidence type="ECO:0008006" key="17">
    <source>
        <dbReference type="Google" id="ProtNLM"/>
    </source>
</evidence>
<reference evidence="15 16" key="1">
    <citation type="submission" date="2013-09" db="EMBL/GenBank/DDBJ databases">
        <title>Corchorus capsularis genome sequencing.</title>
        <authorList>
            <person name="Alam M."/>
            <person name="Haque M.S."/>
            <person name="Islam M.S."/>
            <person name="Emdad E.M."/>
            <person name="Islam M.M."/>
            <person name="Ahmed B."/>
            <person name="Halim A."/>
            <person name="Hossen Q.M.M."/>
            <person name="Hossain M.Z."/>
            <person name="Ahmed R."/>
            <person name="Khan M.M."/>
            <person name="Islam R."/>
            <person name="Rashid M.M."/>
            <person name="Khan S.A."/>
            <person name="Rahman M.S."/>
            <person name="Alam M."/>
        </authorList>
    </citation>
    <scope>NUCLEOTIDE SEQUENCE [LARGE SCALE GENOMIC DNA]</scope>
    <source>
        <strain evidence="16">cv. CVL-1</strain>
        <tissue evidence="15">Whole seedling</tissue>
    </source>
</reference>
<dbReference type="InterPro" id="IPR000477">
    <property type="entry name" value="RT_dom"/>
</dbReference>
<keyword evidence="7" id="KW-0695">RNA-directed DNA polymerase</keyword>
<dbReference type="Pfam" id="PF17921">
    <property type="entry name" value="Integrase_H2C2"/>
    <property type="match status" value="1"/>
</dbReference>
<dbReference type="InterPro" id="IPR000953">
    <property type="entry name" value="Chromo/chromo_shadow_dom"/>
</dbReference>
<dbReference type="GO" id="GO:0006310">
    <property type="term" value="P:DNA recombination"/>
    <property type="evidence" value="ECO:0007669"/>
    <property type="project" value="UniProtKB-KW"/>
</dbReference>
<dbReference type="PANTHER" id="PTHR37984:SF5">
    <property type="entry name" value="PROTEIN NYNRIN-LIKE"/>
    <property type="match status" value="1"/>
</dbReference>
<dbReference type="InterPro" id="IPR041588">
    <property type="entry name" value="Integrase_H2C2"/>
</dbReference>
<dbReference type="Pfam" id="PF00385">
    <property type="entry name" value="Chromo"/>
    <property type="match status" value="1"/>
</dbReference>
<proteinExistence type="predicted"/>
<feature type="coiled-coil region" evidence="12">
    <location>
        <begin position="9"/>
        <end position="36"/>
    </location>
</feature>
<evidence type="ECO:0000256" key="2">
    <source>
        <dbReference type="ARBA" id="ARBA00022723"/>
    </source>
</evidence>
<dbReference type="Gene3D" id="2.40.50.40">
    <property type="match status" value="1"/>
</dbReference>
<dbReference type="Proteomes" id="UP000188268">
    <property type="component" value="Unassembled WGS sequence"/>
</dbReference>
<dbReference type="Gene3D" id="3.10.10.10">
    <property type="entry name" value="HIV Type 1 Reverse Transcriptase, subunit A, domain 1"/>
    <property type="match status" value="1"/>
</dbReference>
<evidence type="ECO:0000313" key="15">
    <source>
        <dbReference type="EMBL" id="OMO99805.1"/>
    </source>
</evidence>
<evidence type="ECO:0000256" key="8">
    <source>
        <dbReference type="ARBA" id="ARBA00022932"/>
    </source>
</evidence>
<keyword evidence="10" id="KW-0233">DNA recombination</keyword>
<dbReference type="EMBL" id="AWWV01006782">
    <property type="protein sequence ID" value="OMO99805.1"/>
    <property type="molecule type" value="Genomic_DNA"/>
</dbReference>
<protein>
    <recommendedName>
        <fullName evidence="17">Chromo domain-containing protein</fullName>
    </recommendedName>
</protein>
<dbReference type="GO" id="GO:0015074">
    <property type="term" value="P:DNA integration"/>
    <property type="evidence" value="ECO:0007669"/>
    <property type="project" value="UniProtKB-KW"/>
</dbReference>
<dbReference type="GO" id="GO:0046872">
    <property type="term" value="F:metal ion binding"/>
    <property type="evidence" value="ECO:0007669"/>
    <property type="project" value="UniProtKB-KW"/>
</dbReference>
<dbReference type="InterPro" id="IPR043502">
    <property type="entry name" value="DNA/RNA_pol_sf"/>
</dbReference>
<dbReference type="Pfam" id="PF17919">
    <property type="entry name" value="RT_RNaseH_2"/>
    <property type="match status" value="1"/>
</dbReference>
<evidence type="ECO:0000313" key="16">
    <source>
        <dbReference type="Proteomes" id="UP000188268"/>
    </source>
</evidence>
<dbReference type="GO" id="GO:0003964">
    <property type="term" value="F:RNA-directed DNA polymerase activity"/>
    <property type="evidence" value="ECO:0007669"/>
    <property type="project" value="UniProtKB-KW"/>
</dbReference>
<evidence type="ECO:0000259" key="13">
    <source>
        <dbReference type="PROSITE" id="PS50013"/>
    </source>
</evidence>
<evidence type="ECO:0000256" key="12">
    <source>
        <dbReference type="SAM" id="Coils"/>
    </source>
</evidence>
<dbReference type="OMA" id="EFEWTHA"/>
<dbReference type="Pfam" id="PF24626">
    <property type="entry name" value="SH3_Tf2-1"/>
    <property type="match status" value="1"/>
</dbReference>
<dbReference type="AlphaFoldDB" id="A0A1R3JYB1"/>
<evidence type="ECO:0000256" key="3">
    <source>
        <dbReference type="ARBA" id="ARBA00022750"/>
    </source>
</evidence>
<evidence type="ECO:0000256" key="4">
    <source>
        <dbReference type="ARBA" id="ARBA00022801"/>
    </source>
</evidence>
<keyword evidence="12" id="KW-0175">Coiled coil</keyword>
<comment type="caution">
    <text evidence="15">The sequence shown here is derived from an EMBL/GenBank/DDBJ whole genome shotgun (WGS) entry which is preliminary data.</text>
</comment>
<dbReference type="GO" id="GO:0004190">
    <property type="term" value="F:aspartic-type endopeptidase activity"/>
    <property type="evidence" value="ECO:0007669"/>
    <property type="project" value="UniProtKB-KW"/>
</dbReference>
<evidence type="ECO:0000256" key="10">
    <source>
        <dbReference type="ARBA" id="ARBA00023172"/>
    </source>
</evidence>
<dbReference type="InterPro" id="IPR023780">
    <property type="entry name" value="Chromo_domain"/>
</dbReference>
<dbReference type="STRING" id="210143.A0A1R3JYB1"/>
<dbReference type="PANTHER" id="PTHR37984">
    <property type="entry name" value="PROTEIN CBG26694"/>
    <property type="match status" value="1"/>
</dbReference>
<dbReference type="Pfam" id="PF00078">
    <property type="entry name" value="RVT_1"/>
    <property type="match status" value="1"/>
</dbReference>
<dbReference type="InterPro" id="IPR041577">
    <property type="entry name" value="RT_RNaseH_2"/>
</dbReference>
<feature type="domain" description="Chromo" evidence="13">
    <location>
        <begin position="754"/>
        <end position="819"/>
    </location>
</feature>
<keyword evidence="5" id="KW-0460">Magnesium</keyword>
<dbReference type="InterPro" id="IPR036397">
    <property type="entry name" value="RNaseH_sf"/>
</dbReference>
<keyword evidence="2" id="KW-0479">Metal-binding</keyword>
<name>A0A1R3JYB1_COCAP</name>
<dbReference type="InterPro" id="IPR016197">
    <property type="entry name" value="Chromo-like_dom_sf"/>
</dbReference>
<keyword evidence="4" id="KW-0378">Hydrolase</keyword>
<dbReference type="InterPro" id="IPR043128">
    <property type="entry name" value="Rev_trsase/Diguanyl_cyclase"/>
</dbReference>
<dbReference type="InterPro" id="IPR050951">
    <property type="entry name" value="Retrovirus_Pol_polyprotein"/>
</dbReference>
<evidence type="ECO:0000256" key="5">
    <source>
        <dbReference type="ARBA" id="ARBA00022842"/>
    </source>
</evidence>
<evidence type="ECO:0000256" key="9">
    <source>
        <dbReference type="ARBA" id="ARBA00023125"/>
    </source>
</evidence>
<dbReference type="InterPro" id="IPR056924">
    <property type="entry name" value="SH3_Tf2-1"/>
</dbReference>
<dbReference type="InterPro" id="IPR001584">
    <property type="entry name" value="Integrase_cat-core"/>
</dbReference>